<organism evidence="1 2">
    <name type="scientific">Sphingobium chlorophenolicum</name>
    <dbReference type="NCBI Taxonomy" id="46429"/>
    <lineage>
        <taxon>Bacteria</taxon>
        <taxon>Pseudomonadati</taxon>
        <taxon>Pseudomonadota</taxon>
        <taxon>Alphaproteobacteria</taxon>
        <taxon>Sphingomonadales</taxon>
        <taxon>Sphingomonadaceae</taxon>
        <taxon>Sphingobium</taxon>
    </lineage>
</organism>
<comment type="caution">
    <text evidence="1">The sequence shown here is derived from an EMBL/GenBank/DDBJ whole genome shotgun (WGS) entry which is preliminary data.</text>
</comment>
<reference evidence="1 2" key="1">
    <citation type="submission" date="2014-02" db="EMBL/GenBank/DDBJ databases">
        <title>Whole genome sequence of Sphingobium chlorophenolicum NBRC 16172.</title>
        <authorList>
            <person name="Gan H.M."/>
            <person name="Gan H.Y."/>
            <person name="Chew T.H."/>
            <person name="Savka M.A."/>
        </authorList>
    </citation>
    <scope>NUCLEOTIDE SEQUENCE [LARGE SCALE GENOMIC DNA]</scope>
    <source>
        <strain evidence="1 2">NBRC 16172</strain>
    </source>
</reference>
<dbReference type="PATRIC" id="fig|46429.4.peg.1847"/>
<evidence type="ECO:0000313" key="2">
    <source>
        <dbReference type="Proteomes" id="UP000028411"/>
    </source>
</evidence>
<dbReference type="AlphaFoldDB" id="A0A081RF59"/>
<gene>
    <name evidence="1" type="ORF">BV95_01877</name>
</gene>
<name>A0A081RF59_SPHCR</name>
<dbReference type="Proteomes" id="UP000028411">
    <property type="component" value="Unassembled WGS sequence"/>
</dbReference>
<proteinExistence type="predicted"/>
<dbReference type="EMBL" id="JFHR01000017">
    <property type="protein sequence ID" value="KEQ53832.1"/>
    <property type="molecule type" value="Genomic_DNA"/>
</dbReference>
<dbReference type="SUPFAM" id="SSF51182">
    <property type="entry name" value="RmlC-like cupins"/>
    <property type="match status" value="1"/>
</dbReference>
<evidence type="ECO:0000313" key="1">
    <source>
        <dbReference type="EMBL" id="KEQ53832.1"/>
    </source>
</evidence>
<dbReference type="eggNOG" id="COG0662">
    <property type="taxonomic scope" value="Bacteria"/>
</dbReference>
<dbReference type="Gene3D" id="2.60.120.10">
    <property type="entry name" value="Jelly Rolls"/>
    <property type="match status" value="1"/>
</dbReference>
<dbReference type="RefSeq" id="WP_037450462.1">
    <property type="nucleotide sequence ID" value="NZ_JFHR01000017.1"/>
</dbReference>
<protein>
    <submittedName>
        <fullName evidence="1">Uncharacterized protein</fullName>
    </submittedName>
</protein>
<sequence>MYDKTDLRSTLAGSPAGAAPVDRLYDAEYGLFYRDPPVEDDDRGRNWYVRGQNFVIAYSEALPGATFERTGQADEYMVLLPDEDTPAIASAGNQSERSGGYALFVMPPGDSRITLEKGGRIVRIFSARSPDLVAKCPNADAYADRHANIPPFQPWPEPPGGYRVRLYSLDVPIEPGRFGRIWRCTTVMVNIPNRQKGPRDVTKVSPHHHDDFEQCSLALEGEWRHHMRWPWAVDMNKWHDDVHVAVDSPSVTVIPAQVIHTSTWHSDANQLVDIFAPPRIDFSLKPGWVLNEGDYPMPAQ</sequence>
<dbReference type="OrthoDB" id="8882910at2"/>
<dbReference type="InterPro" id="IPR011051">
    <property type="entry name" value="RmlC_Cupin_sf"/>
</dbReference>
<dbReference type="InterPro" id="IPR014710">
    <property type="entry name" value="RmlC-like_jellyroll"/>
</dbReference>
<accession>A0A081RF59</accession>